<accession>A0A8S9IJ84</accession>
<reference evidence="2" key="1">
    <citation type="submission" date="2019-12" db="EMBL/GenBank/DDBJ databases">
        <title>Genome sequencing and annotation of Brassica cretica.</title>
        <authorList>
            <person name="Studholme D.J."/>
            <person name="Sarris P.F."/>
        </authorList>
    </citation>
    <scope>NUCLEOTIDE SEQUENCE</scope>
    <source>
        <strain evidence="2">PFS-102/07</strain>
        <tissue evidence="2">Leaf</tissue>
    </source>
</reference>
<evidence type="ECO:0000256" key="1">
    <source>
        <dbReference type="SAM" id="Phobius"/>
    </source>
</evidence>
<gene>
    <name evidence="2" type="ORF">F2Q70_00002735</name>
</gene>
<keyword evidence="1" id="KW-1133">Transmembrane helix</keyword>
<keyword evidence="1" id="KW-0472">Membrane</keyword>
<protein>
    <submittedName>
        <fullName evidence="2">Uncharacterized protein</fullName>
    </submittedName>
</protein>
<dbReference type="EMBL" id="QGKY02001015">
    <property type="protein sequence ID" value="KAF2570021.1"/>
    <property type="molecule type" value="Genomic_DNA"/>
</dbReference>
<feature type="transmembrane region" description="Helical" evidence="1">
    <location>
        <begin position="54"/>
        <end position="78"/>
    </location>
</feature>
<dbReference type="AlphaFoldDB" id="A0A8S9IJ84"/>
<evidence type="ECO:0000313" key="2">
    <source>
        <dbReference type="EMBL" id="KAF2570021.1"/>
    </source>
</evidence>
<organism evidence="2">
    <name type="scientific">Brassica cretica</name>
    <name type="common">Mustard</name>
    <dbReference type="NCBI Taxonomy" id="69181"/>
    <lineage>
        <taxon>Eukaryota</taxon>
        <taxon>Viridiplantae</taxon>
        <taxon>Streptophyta</taxon>
        <taxon>Embryophyta</taxon>
        <taxon>Tracheophyta</taxon>
        <taxon>Spermatophyta</taxon>
        <taxon>Magnoliopsida</taxon>
        <taxon>eudicotyledons</taxon>
        <taxon>Gunneridae</taxon>
        <taxon>Pentapetalae</taxon>
        <taxon>rosids</taxon>
        <taxon>malvids</taxon>
        <taxon>Brassicales</taxon>
        <taxon>Brassicaceae</taxon>
        <taxon>Brassiceae</taxon>
        <taxon>Brassica</taxon>
    </lineage>
</organism>
<proteinExistence type="predicted"/>
<name>A0A8S9IJ84_BRACR</name>
<comment type="caution">
    <text evidence="2">The sequence shown here is derived from an EMBL/GenBank/DDBJ whole genome shotgun (WGS) entry which is preliminary data.</text>
</comment>
<keyword evidence="1" id="KW-0812">Transmembrane</keyword>
<sequence>MSTDVMMLLSVDAESPGTVGIKSSSAEFWLSVDRCWDDNIDRCLSWMARSLYEAVFYATSCVIELLCSLLFWIAALMLEQIVCSIGCLKDICDIFSRYV</sequence>